<name>A0A059KTT5_9PSED</name>
<sequence length="54" mass="6031">MSSKHQEGNELEIAHLKRELAELKARLTDESSQRTMANEALSQRISTLSETASC</sequence>
<dbReference type="EMBL" id="AZQQ01000109">
    <property type="protein sequence ID" value="KDD65503.1"/>
    <property type="molecule type" value="Genomic_DNA"/>
</dbReference>
<proteinExistence type="predicted"/>
<accession>A0A059KTT5</accession>
<dbReference type="Proteomes" id="UP000026739">
    <property type="component" value="Unassembled WGS sequence"/>
</dbReference>
<evidence type="ECO:0000256" key="1">
    <source>
        <dbReference type="SAM" id="Coils"/>
    </source>
</evidence>
<feature type="coiled-coil region" evidence="1">
    <location>
        <begin position="6"/>
        <end position="33"/>
    </location>
</feature>
<organism evidence="2 3">
    <name type="scientific">Pseudomonas mandelii PD30</name>
    <dbReference type="NCBI Taxonomy" id="1419583"/>
    <lineage>
        <taxon>Bacteria</taxon>
        <taxon>Pseudomonadati</taxon>
        <taxon>Pseudomonadota</taxon>
        <taxon>Gammaproteobacteria</taxon>
        <taxon>Pseudomonadales</taxon>
        <taxon>Pseudomonadaceae</taxon>
        <taxon>Pseudomonas</taxon>
    </lineage>
</organism>
<keyword evidence="1" id="KW-0175">Coiled coil</keyword>
<dbReference type="AlphaFoldDB" id="A0A059KTT5"/>
<evidence type="ECO:0000313" key="2">
    <source>
        <dbReference type="EMBL" id="KDD65503.1"/>
    </source>
</evidence>
<protein>
    <submittedName>
        <fullName evidence="2">Uncharacterized protein</fullName>
    </submittedName>
</protein>
<comment type="caution">
    <text evidence="2">The sequence shown here is derived from an EMBL/GenBank/DDBJ whole genome shotgun (WGS) entry which is preliminary data.</text>
</comment>
<dbReference type="RefSeq" id="WP_156363969.1">
    <property type="nucleotide sequence ID" value="NZ_AZQQ01000109.1"/>
</dbReference>
<evidence type="ECO:0000313" key="3">
    <source>
        <dbReference type="Proteomes" id="UP000026739"/>
    </source>
</evidence>
<gene>
    <name evidence="2" type="ORF">V466_28975</name>
</gene>
<reference evidence="2 3" key="1">
    <citation type="submission" date="2013-12" db="EMBL/GenBank/DDBJ databases">
        <authorList>
            <person name="Formusa P.A."/>
            <person name="Habash M."/>
            <person name="Lee H."/>
            <person name="Trevors J.T."/>
        </authorList>
    </citation>
    <scope>NUCLEOTIDE SEQUENCE [LARGE SCALE GENOMIC DNA]</scope>
    <source>
        <strain evidence="2 3">PD30</strain>
    </source>
</reference>